<dbReference type="InterPro" id="IPR003439">
    <property type="entry name" value="ABC_transporter-like_ATP-bd"/>
</dbReference>
<dbReference type="EMBL" id="QJUE01000005">
    <property type="protein sequence ID" value="PYE01374.1"/>
    <property type="molecule type" value="Genomic_DNA"/>
</dbReference>
<dbReference type="RefSeq" id="WP_158467203.1">
    <property type="nucleotide sequence ID" value="NZ_QJUE01000005.1"/>
</dbReference>
<dbReference type="InterPro" id="IPR017871">
    <property type="entry name" value="ABC_transporter-like_CS"/>
</dbReference>
<dbReference type="Pfam" id="PF00005">
    <property type="entry name" value="ABC_tran"/>
    <property type="match status" value="1"/>
</dbReference>
<gene>
    <name evidence="5" type="ORF">DNJ73_08170</name>
</gene>
<evidence type="ECO:0000256" key="3">
    <source>
        <dbReference type="ARBA" id="ARBA00022840"/>
    </source>
</evidence>
<feature type="domain" description="ABC transporter" evidence="4">
    <location>
        <begin position="4"/>
        <end position="230"/>
    </location>
</feature>
<dbReference type="InterPro" id="IPR050153">
    <property type="entry name" value="Metal_Ion_Import_ABC"/>
</dbReference>
<evidence type="ECO:0000313" key="5">
    <source>
        <dbReference type="EMBL" id="PYE01374.1"/>
    </source>
</evidence>
<dbReference type="Gene3D" id="3.40.50.300">
    <property type="entry name" value="P-loop containing nucleotide triphosphate hydrolases"/>
    <property type="match status" value="1"/>
</dbReference>
<keyword evidence="3 5" id="KW-0067">ATP-binding</keyword>
<evidence type="ECO:0000259" key="4">
    <source>
        <dbReference type="PROSITE" id="PS50893"/>
    </source>
</evidence>
<proteinExistence type="predicted"/>
<dbReference type="InterPro" id="IPR027417">
    <property type="entry name" value="P-loop_NTPase"/>
</dbReference>
<dbReference type="PROSITE" id="PS00211">
    <property type="entry name" value="ABC_TRANSPORTER_1"/>
    <property type="match status" value="1"/>
</dbReference>
<organism evidence="5 6">
    <name type="scientific">Prochlorococcus marinus XMU1408</name>
    <dbReference type="NCBI Taxonomy" id="2213228"/>
    <lineage>
        <taxon>Bacteria</taxon>
        <taxon>Bacillati</taxon>
        <taxon>Cyanobacteriota</taxon>
        <taxon>Cyanophyceae</taxon>
        <taxon>Synechococcales</taxon>
        <taxon>Prochlorococcaceae</taxon>
        <taxon>Prochlorococcus</taxon>
    </lineage>
</organism>
<keyword evidence="2" id="KW-0547">Nucleotide-binding</keyword>
<accession>A0A318QZH3</accession>
<dbReference type="AlphaFoldDB" id="A0A318QZH3"/>
<dbReference type="GO" id="GO:0016887">
    <property type="term" value="F:ATP hydrolysis activity"/>
    <property type="evidence" value="ECO:0007669"/>
    <property type="project" value="InterPro"/>
</dbReference>
<dbReference type="GO" id="GO:0005524">
    <property type="term" value="F:ATP binding"/>
    <property type="evidence" value="ECO:0007669"/>
    <property type="project" value="UniProtKB-KW"/>
</dbReference>
<dbReference type="InterPro" id="IPR003593">
    <property type="entry name" value="AAA+_ATPase"/>
</dbReference>
<protein>
    <submittedName>
        <fullName evidence="5">ABC transporter ATP-binding protein</fullName>
    </submittedName>
</protein>
<dbReference type="OrthoDB" id="9806726at2"/>
<dbReference type="PANTHER" id="PTHR42734">
    <property type="entry name" value="METAL TRANSPORT SYSTEM ATP-BINDING PROTEIN TM_0124-RELATED"/>
    <property type="match status" value="1"/>
</dbReference>
<dbReference type="CDD" id="cd03235">
    <property type="entry name" value="ABC_Metallic_Cations"/>
    <property type="match status" value="1"/>
</dbReference>
<keyword evidence="1" id="KW-0813">Transport</keyword>
<reference evidence="5 6" key="1">
    <citation type="journal article" date="2018" name="Appl. Environ. Microbiol.">
        <title>Genome rearrangement shapes Prochlorococcus ecological adaptation.</title>
        <authorList>
            <person name="Yan W."/>
            <person name="Wei S."/>
            <person name="Wang Q."/>
            <person name="Xiao X."/>
            <person name="Zeng Q."/>
            <person name="Jiao N."/>
            <person name="Zhang R."/>
        </authorList>
    </citation>
    <scope>NUCLEOTIDE SEQUENCE [LARGE SCALE GENOMIC DNA]</scope>
    <source>
        <strain evidence="5 6">XMU1408</strain>
    </source>
</reference>
<name>A0A318QZH3_PROMR</name>
<evidence type="ECO:0000313" key="6">
    <source>
        <dbReference type="Proteomes" id="UP000247807"/>
    </source>
</evidence>
<evidence type="ECO:0000256" key="2">
    <source>
        <dbReference type="ARBA" id="ARBA00022741"/>
    </source>
</evidence>
<evidence type="ECO:0000256" key="1">
    <source>
        <dbReference type="ARBA" id="ARBA00022448"/>
    </source>
</evidence>
<comment type="caution">
    <text evidence="5">The sequence shown here is derived from an EMBL/GenBank/DDBJ whole genome shotgun (WGS) entry which is preliminary data.</text>
</comment>
<dbReference type="SMART" id="SM00382">
    <property type="entry name" value="AAA"/>
    <property type="match status" value="1"/>
</dbReference>
<dbReference type="PROSITE" id="PS50893">
    <property type="entry name" value="ABC_TRANSPORTER_2"/>
    <property type="match status" value="1"/>
</dbReference>
<sequence>MSSLIAENVTYSYSSKIKPALSKVSLKLEPGTLTALVGPNGAGKSTLLNLLQGSSTPDQGEITVDGKLLRNNRSQVALMPQRGKLNWNFPITVEGLVSLGRVNHSKSTCCELEAALQRVGISHLAKRRLDALSGGQQQRALLAKTLMNPAKIFLLDEPCAAFDPPAKEDFLLIIRQLADSGFTVFVSSHDWGTSLNAYDKVVALDKIILASGSPKEVQEKLSSINYLRWKL</sequence>
<dbReference type="SUPFAM" id="SSF52540">
    <property type="entry name" value="P-loop containing nucleoside triphosphate hydrolases"/>
    <property type="match status" value="1"/>
</dbReference>
<dbReference type="Proteomes" id="UP000247807">
    <property type="component" value="Unassembled WGS sequence"/>
</dbReference>